<dbReference type="PANTHER" id="PTHR31873">
    <property type="entry name" value="L-ASPARTATE DEHYDROGENASE-RELATED"/>
    <property type="match status" value="1"/>
</dbReference>
<dbReference type="Proteomes" id="UP000759131">
    <property type="component" value="Unassembled WGS sequence"/>
</dbReference>
<keyword evidence="2" id="KW-1185">Reference proteome</keyword>
<organism evidence="1">
    <name type="scientific">Medioppia subpectinata</name>
    <dbReference type="NCBI Taxonomy" id="1979941"/>
    <lineage>
        <taxon>Eukaryota</taxon>
        <taxon>Metazoa</taxon>
        <taxon>Ecdysozoa</taxon>
        <taxon>Arthropoda</taxon>
        <taxon>Chelicerata</taxon>
        <taxon>Arachnida</taxon>
        <taxon>Acari</taxon>
        <taxon>Acariformes</taxon>
        <taxon>Sarcoptiformes</taxon>
        <taxon>Oribatida</taxon>
        <taxon>Brachypylina</taxon>
        <taxon>Oppioidea</taxon>
        <taxon>Oppiidae</taxon>
        <taxon>Medioppia</taxon>
    </lineage>
</organism>
<gene>
    <name evidence="1" type="ORF">OSB1V03_LOCUS12938</name>
</gene>
<dbReference type="EMBL" id="CAJPIZ010011142">
    <property type="protein sequence ID" value="CAG2112965.1"/>
    <property type="molecule type" value="Genomic_DNA"/>
</dbReference>
<protein>
    <submittedName>
        <fullName evidence="1">Uncharacterized protein</fullName>
    </submittedName>
</protein>
<proteinExistence type="predicted"/>
<dbReference type="EMBL" id="OC865717">
    <property type="protein sequence ID" value="CAD7632535.1"/>
    <property type="molecule type" value="Genomic_DNA"/>
</dbReference>
<dbReference type="PANTHER" id="PTHR31873:SF6">
    <property type="entry name" value="ASPARTATE DEHYDROGENASE DOMAIN-CONTAINING PROTEIN"/>
    <property type="match status" value="1"/>
</dbReference>
<dbReference type="AlphaFoldDB" id="A0A7R9Q4S1"/>
<accession>A0A7R9Q4S1</accession>
<evidence type="ECO:0000313" key="1">
    <source>
        <dbReference type="EMBL" id="CAD7632535.1"/>
    </source>
</evidence>
<evidence type="ECO:0000313" key="2">
    <source>
        <dbReference type="Proteomes" id="UP000759131"/>
    </source>
</evidence>
<reference evidence="1" key="1">
    <citation type="submission" date="2020-11" db="EMBL/GenBank/DDBJ databases">
        <authorList>
            <person name="Tran Van P."/>
        </authorList>
    </citation>
    <scope>NUCLEOTIDE SEQUENCE</scope>
</reference>
<name>A0A7R9Q4S1_9ACAR</name>
<sequence>MDNGVPHSAPDGQYLVNEIRTNGPKLGLKLGFVWNRTKSEDLYASVGGERRLILDELSHFDRYPVDMIVEVSHPCVIYEFGHKFIQHSDLMVRDI</sequence>
<dbReference type="OrthoDB" id="4310724at2759"/>